<sequence length="137" mass="15963">MYLLLLSVVLVFLFRIWNTSDYADRKTHHPYEKMVGRYVLYVVAFFLCWGPGVVNRVMELSNPAFYSFPLMAIHTFLSVSLSFWLSLIWGFTTSLPEVYQIIWNYGWSKVTPIQQFGSWNSAFTGLKGLDIPQPTYN</sequence>
<keyword evidence="1" id="KW-1133">Transmembrane helix</keyword>
<proteinExistence type="predicted"/>
<feature type="chain" id="PRO_5046265328" evidence="2">
    <location>
        <begin position="20"/>
        <end position="137"/>
    </location>
</feature>
<protein>
    <submittedName>
        <fullName evidence="3">Uncharacterized protein</fullName>
    </submittedName>
</protein>
<keyword evidence="4" id="KW-1185">Reference proteome</keyword>
<comment type="caution">
    <text evidence="3">The sequence shown here is derived from an EMBL/GenBank/DDBJ whole genome shotgun (WGS) entry which is preliminary data.</text>
</comment>
<feature type="signal peptide" evidence="2">
    <location>
        <begin position="1"/>
        <end position="19"/>
    </location>
</feature>
<feature type="transmembrane region" description="Helical" evidence="1">
    <location>
        <begin position="39"/>
        <end position="58"/>
    </location>
</feature>
<keyword evidence="1" id="KW-0472">Membrane</keyword>
<keyword evidence="1" id="KW-0812">Transmembrane</keyword>
<feature type="transmembrane region" description="Helical" evidence="1">
    <location>
        <begin position="70"/>
        <end position="91"/>
    </location>
</feature>
<keyword evidence="2" id="KW-0732">Signal</keyword>
<evidence type="ECO:0000313" key="3">
    <source>
        <dbReference type="EMBL" id="KAK9761466.1"/>
    </source>
</evidence>
<organism evidence="3 4">
    <name type="scientific">Basidiobolus ranarum</name>
    <dbReference type="NCBI Taxonomy" id="34480"/>
    <lineage>
        <taxon>Eukaryota</taxon>
        <taxon>Fungi</taxon>
        <taxon>Fungi incertae sedis</taxon>
        <taxon>Zoopagomycota</taxon>
        <taxon>Entomophthoromycotina</taxon>
        <taxon>Basidiobolomycetes</taxon>
        <taxon>Basidiobolales</taxon>
        <taxon>Basidiobolaceae</taxon>
        <taxon>Basidiobolus</taxon>
    </lineage>
</organism>
<dbReference type="Pfam" id="PF05462">
    <property type="entry name" value="Dicty_CAR"/>
    <property type="match status" value="1"/>
</dbReference>
<dbReference type="Proteomes" id="UP001479436">
    <property type="component" value="Unassembled WGS sequence"/>
</dbReference>
<gene>
    <name evidence="3" type="ORF">K7432_013625</name>
</gene>
<evidence type="ECO:0000256" key="1">
    <source>
        <dbReference type="SAM" id="Phobius"/>
    </source>
</evidence>
<reference evidence="3 4" key="1">
    <citation type="submission" date="2023-04" db="EMBL/GenBank/DDBJ databases">
        <title>Genome of Basidiobolus ranarum AG-B5.</title>
        <authorList>
            <person name="Stajich J.E."/>
            <person name="Carter-House D."/>
            <person name="Gryganskyi A."/>
        </authorList>
    </citation>
    <scope>NUCLEOTIDE SEQUENCE [LARGE SCALE GENOMIC DNA]</scope>
    <source>
        <strain evidence="3 4">AG-B5</strain>
    </source>
</reference>
<accession>A0ABR2WIY8</accession>
<evidence type="ECO:0000256" key="2">
    <source>
        <dbReference type="SAM" id="SignalP"/>
    </source>
</evidence>
<name>A0ABR2WIY8_9FUNG</name>
<evidence type="ECO:0000313" key="4">
    <source>
        <dbReference type="Proteomes" id="UP001479436"/>
    </source>
</evidence>
<dbReference type="EMBL" id="JASJQH010001378">
    <property type="protein sequence ID" value="KAK9761466.1"/>
    <property type="molecule type" value="Genomic_DNA"/>
</dbReference>